<organism evidence="1">
    <name type="scientific">Leptotrichia mesophila</name>
    <dbReference type="NCBI Taxonomy" id="3239303"/>
    <lineage>
        <taxon>Bacteria</taxon>
        <taxon>Fusobacteriati</taxon>
        <taxon>Fusobacteriota</taxon>
        <taxon>Fusobacteriia</taxon>
        <taxon>Fusobacteriales</taxon>
        <taxon>Leptotrichiaceae</taxon>
        <taxon>Leptotrichia</taxon>
    </lineage>
</organism>
<dbReference type="EMBL" id="CP165646">
    <property type="protein sequence ID" value="XDU64758.1"/>
    <property type="molecule type" value="Genomic_DNA"/>
</dbReference>
<dbReference type="REBASE" id="858718">
    <property type="entry name" value="R2.Lsp342ORF775P"/>
</dbReference>
<name>A0AB39VBW1_9FUSO</name>
<gene>
    <name evidence="1" type="ORF">AB8B23_00790</name>
</gene>
<evidence type="ECO:0008006" key="2">
    <source>
        <dbReference type="Google" id="ProtNLM"/>
    </source>
</evidence>
<protein>
    <recommendedName>
        <fullName evidence="2">AlwI restriction endonuclease</fullName>
    </recommendedName>
</protein>
<proteinExistence type="predicted"/>
<sequence length="567" mass="65434">MIKFRNPVSDMDIVIKVFKGLFSEFSNVDFFDLDNIAEYFARENLASSSGYTGNEALKRSYSISDDSRKSMKMQAKSYTELYRFLGWIFSADNAALKFSFTYLGMHIALSGKASKELFEQCLLGVIYPNQILNVKFDDTNKPFVSMLLFAESLDNKIHRDEIIIGPMNLKNALDKHEFDSKINKIKELRKTASIASLNQEIQKISDENKMQTTSVRNLTRFVISALVYTGWFDKKNLSVYGKKAPFLLLTKKGTEVINLIKRSIDIYGGQFQTLNLDQELVSRFAFLNMLEAANFDVKTDLLKYQMFKDTLVSKFNKERILFSPFQYFSSSELLKIFPETLMQSQNSHIESNISNEHYQEIQLYTTLKNTYFIKETDSHHDKTKRFLLNKMSTKPNNQSAIKLFLDEIEIMKQKDFYPLVANLLGIIFNRKAFAPPAGNNNLRYDVIIPDECCSIPVEVKSPTEEKMLSIKAIRQALENKVLLLARKPFKTEYDTSSFAIGFNIPNTRSDAYKLIDEIHQTYGINIAIMDMEELISAAFYCSKSNKHFDISEFKNKKGVIHFEYENL</sequence>
<dbReference type="AlphaFoldDB" id="A0AB39VBW1"/>
<accession>A0AB39VBW1</accession>
<dbReference type="KEGG" id="lmes:AB8B23_00790"/>
<evidence type="ECO:0000313" key="1">
    <source>
        <dbReference type="EMBL" id="XDU64758.1"/>
    </source>
</evidence>
<reference evidence="1" key="1">
    <citation type="submission" date="2024-07" db="EMBL/GenBank/DDBJ databases">
        <authorList>
            <person name="Li X.-J."/>
            <person name="Wang X."/>
        </authorList>
    </citation>
    <scope>NUCLEOTIDE SEQUENCE</scope>
    <source>
        <strain evidence="1">HSP-342</strain>
    </source>
</reference>
<dbReference type="RefSeq" id="WP_369713024.1">
    <property type="nucleotide sequence ID" value="NZ_CP165646.1"/>
</dbReference>